<dbReference type="InterPro" id="IPR050177">
    <property type="entry name" value="Lipid_A_modif_metabolic_enz"/>
</dbReference>
<dbReference type="Gene3D" id="3.40.50.720">
    <property type="entry name" value="NAD(P)-binding Rossmann-like Domain"/>
    <property type="match status" value="1"/>
</dbReference>
<proteinExistence type="predicted"/>
<gene>
    <name evidence="2" type="ORF">GCM10022287_18090</name>
</gene>
<comment type="caution">
    <text evidence="2">The sequence shown here is derived from an EMBL/GenBank/DDBJ whole genome shotgun (WGS) entry which is preliminary data.</text>
</comment>
<evidence type="ECO:0000313" key="2">
    <source>
        <dbReference type="EMBL" id="GAA4174351.1"/>
    </source>
</evidence>
<evidence type="ECO:0000313" key="3">
    <source>
        <dbReference type="Proteomes" id="UP001501079"/>
    </source>
</evidence>
<keyword evidence="3" id="KW-1185">Reference proteome</keyword>
<sequence length="361" mass="39028">MLDHDRAALTVLFLGGTGTISASCVRLAVAQGFRVSVLNRGANRSGRELPADVEWLTGDVTDDASLVAAIGDRSFDAVVNFLSYDEDDVGRMVALFSGRTRQYVHISSGSIYAKPVLITPITESTPTAPNPPLPYATAKWRAEQALARAHREQCFPVTVIRPSHTYDDANPPLPGGWSVVDRIARGEEVAVHGDGTSLWTLTHAEDFAQGLVGLLGSERAIGETFHITGDDVLTWDQIHTLFARALGVEPRIVHVPSEFYPVVAPEWFWSGEFVGDLGHSAVFDNAKIRRFVPGFAPKLTFERAVLRMLDWRAAHPELARGDAATAEVLERVVDAYHAARQAFADRAPGATSPAPAAAVAS</sequence>
<dbReference type="PANTHER" id="PTHR43245">
    <property type="entry name" value="BIFUNCTIONAL POLYMYXIN RESISTANCE PROTEIN ARNA"/>
    <property type="match status" value="1"/>
</dbReference>
<dbReference type="SUPFAM" id="SSF51735">
    <property type="entry name" value="NAD(P)-binding Rossmann-fold domains"/>
    <property type="match status" value="1"/>
</dbReference>
<dbReference type="EMBL" id="BAABBW010000003">
    <property type="protein sequence ID" value="GAA4174351.1"/>
    <property type="molecule type" value="Genomic_DNA"/>
</dbReference>
<organism evidence="2 3">
    <name type="scientific">Gryllotalpicola koreensis</name>
    <dbReference type="NCBI Taxonomy" id="993086"/>
    <lineage>
        <taxon>Bacteria</taxon>
        <taxon>Bacillati</taxon>
        <taxon>Actinomycetota</taxon>
        <taxon>Actinomycetes</taxon>
        <taxon>Micrococcales</taxon>
        <taxon>Microbacteriaceae</taxon>
        <taxon>Gryllotalpicola</taxon>
    </lineage>
</organism>
<feature type="domain" description="NAD-dependent epimerase/dehydratase" evidence="1">
    <location>
        <begin position="11"/>
        <end position="225"/>
    </location>
</feature>
<reference evidence="3" key="1">
    <citation type="journal article" date="2019" name="Int. J. Syst. Evol. Microbiol.">
        <title>The Global Catalogue of Microorganisms (GCM) 10K type strain sequencing project: providing services to taxonomists for standard genome sequencing and annotation.</title>
        <authorList>
            <consortium name="The Broad Institute Genomics Platform"/>
            <consortium name="The Broad Institute Genome Sequencing Center for Infectious Disease"/>
            <person name="Wu L."/>
            <person name="Ma J."/>
        </authorList>
    </citation>
    <scope>NUCLEOTIDE SEQUENCE [LARGE SCALE GENOMIC DNA]</scope>
    <source>
        <strain evidence="3">JCM 17591</strain>
    </source>
</reference>
<protein>
    <submittedName>
        <fullName evidence="2">SDR family oxidoreductase</fullName>
    </submittedName>
</protein>
<name>A0ABP7ZZU3_9MICO</name>
<dbReference type="InterPro" id="IPR001509">
    <property type="entry name" value="Epimerase_deHydtase"/>
</dbReference>
<dbReference type="PROSITE" id="PS51257">
    <property type="entry name" value="PROKAR_LIPOPROTEIN"/>
    <property type="match status" value="1"/>
</dbReference>
<evidence type="ECO:0000259" key="1">
    <source>
        <dbReference type="Pfam" id="PF01370"/>
    </source>
</evidence>
<dbReference type="Proteomes" id="UP001501079">
    <property type="component" value="Unassembled WGS sequence"/>
</dbReference>
<accession>A0ABP7ZZU3</accession>
<dbReference type="InterPro" id="IPR036291">
    <property type="entry name" value="NAD(P)-bd_dom_sf"/>
</dbReference>
<dbReference type="Pfam" id="PF01370">
    <property type="entry name" value="Epimerase"/>
    <property type="match status" value="1"/>
</dbReference>
<dbReference type="RefSeq" id="WP_344753576.1">
    <property type="nucleotide sequence ID" value="NZ_BAABBW010000003.1"/>
</dbReference>